<dbReference type="Pfam" id="PF13416">
    <property type="entry name" value="SBP_bac_8"/>
    <property type="match status" value="1"/>
</dbReference>
<comment type="similarity">
    <text evidence="2">Belongs to the bacterial solute-binding protein 1 family.</text>
</comment>
<dbReference type="PROSITE" id="PS01037">
    <property type="entry name" value="SBP_BACTERIAL_1"/>
    <property type="match status" value="1"/>
</dbReference>
<feature type="binding site" evidence="6">
    <location>
        <position position="98"/>
    </location>
    <ligand>
        <name>spermidine</name>
        <dbReference type="ChEBI" id="CHEBI:57834"/>
    </ligand>
</feature>
<evidence type="ECO:0000256" key="3">
    <source>
        <dbReference type="ARBA" id="ARBA00022448"/>
    </source>
</evidence>
<protein>
    <submittedName>
        <fullName evidence="7">Spermidine/putrescine ABC transporter substrate-binding protein</fullName>
    </submittedName>
</protein>
<dbReference type="SUPFAM" id="SSF53850">
    <property type="entry name" value="Periplasmic binding protein-like II"/>
    <property type="match status" value="1"/>
</dbReference>
<comment type="caution">
    <text evidence="7">The sequence shown here is derived from an EMBL/GenBank/DDBJ whole genome shotgun (WGS) entry which is preliminary data.</text>
</comment>
<dbReference type="PIRSF" id="PIRSF019574">
    <property type="entry name" value="Periplasmic_polyamine_BP"/>
    <property type="match status" value="1"/>
</dbReference>
<keyword evidence="8" id="KW-1185">Reference proteome</keyword>
<dbReference type="GO" id="GO:0015846">
    <property type="term" value="P:polyamine transport"/>
    <property type="evidence" value="ECO:0007669"/>
    <property type="project" value="InterPro"/>
</dbReference>
<dbReference type="PROSITE" id="PS51257">
    <property type="entry name" value="PROKAR_LIPOPROTEIN"/>
    <property type="match status" value="1"/>
</dbReference>
<dbReference type="Proteomes" id="UP000654482">
    <property type="component" value="Unassembled WGS sequence"/>
</dbReference>
<dbReference type="InterPro" id="IPR006311">
    <property type="entry name" value="TAT_signal"/>
</dbReference>
<keyword evidence="3" id="KW-0813">Transport</keyword>
<dbReference type="GO" id="GO:0019808">
    <property type="term" value="F:polyamine binding"/>
    <property type="evidence" value="ECO:0007669"/>
    <property type="project" value="InterPro"/>
</dbReference>
<comment type="subcellular location">
    <subcellularLocation>
        <location evidence="1">Periplasm</location>
    </subcellularLocation>
</comment>
<evidence type="ECO:0000256" key="5">
    <source>
        <dbReference type="ARBA" id="ARBA00022764"/>
    </source>
</evidence>
<dbReference type="GO" id="GO:0042597">
    <property type="term" value="C:periplasmic space"/>
    <property type="evidence" value="ECO:0007669"/>
    <property type="project" value="UniProtKB-SubCell"/>
</dbReference>
<dbReference type="AlphaFoldDB" id="A0A8J7IT58"/>
<gene>
    <name evidence="7" type="ORF">IQ249_12020</name>
</gene>
<dbReference type="InterPro" id="IPR006059">
    <property type="entry name" value="SBP"/>
</dbReference>
<evidence type="ECO:0000256" key="1">
    <source>
        <dbReference type="ARBA" id="ARBA00004418"/>
    </source>
</evidence>
<feature type="binding site" evidence="6">
    <location>
        <begin position="182"/>
        <end position="185"/>
    </location>
    <ligand>
        <name>spermidine</name>
        <dbReference type="ChEBI" id="CHEBI:57834"/>
    </ligand>
</feature>
<evidence type="ECO:0000256" key="4">
    <source>
        <dbReference type="ARBA" id="ARBA00022729"/>
    </source>
</evidence>
<accession>A0A8J7IT58</accession>
<keyword evidence="4" id="KW-0732">Signal</keyword>
<dbReference type="CDD" id="cd13590">
    <property type="entry name" value="PBP2_PotD_PotF_like"/>
    <property type="match status" value="1"/>
</dbReference>
<dbReference type="PANTHER" id="PTHR30222">
    <property type="entry name" value="SPERMIDINE/PUTRESCINE-BINDING PERIPLASMIC PROTEIN"/>
    <property type="match status" value="1"/>
</dbReference>
<proteinExistence type="inferred from homology"/>
<dbReference type="PANTHER" id="PTHR30222:SF17">
    <property type="entry name" value="SPERMIDINE_PUTRESCINE-BINDING PERIPLASMIC PROTEIN"/>
    <property type="match status" value="1"/>
</dbReference>
<dbReference type="InterPro" id="IPR006061">
    <property type="entry name" value="SBP_1_CS"/>
</dbReference>
<evidence type="ECO:0000313" key="7">
    <source>
        <dbReference type="EMBL" id="MBE9116627.1"/>
    </source>
</evidence>
<evidence type="ECO:0000256" key="2">
    <source>
        <dbReference type="ARBA" id="ARBA00008520"/>
    </source>
</evidence>
<dbReference type="GO" id="GO:0055085">
    <property type="term" value="P:transmembrane transport"/>
    <property type="evidence" value="ECO:0007669"/>
    <property type="project" value="InterPro"/>
</dbReference>
<dbReference type="InterPro" id="IPR001188">
    <property type="entry name" value="Sperm_putr-bd"/>
</dbReference>
<dbReference type="RefSeq" id="WP_194029722.1">
    <property type="nucleotide sequence ID" value="NZ_JADEWZ010000016.1"/>
</dbReference>
<reference evidence="7" key="1">
    <citation type="submission" date="2020-10" db="EMBL/GenBank/DDBJ databases">
        <authorList>
            <person name="Castelo-Branco R."/>
            <person name="Eusebio N."/>
            <person name="Adriana R."/>
            <person name="Vieira A."/>
            <person name="Brugerolle De Fraissinette N."/>
            <person name="Rezende De Castro R."/>
            <person name="Schneider M.P."/>
            <person name="Vasconcelos V."/>
            <person name="Leao P.N."/>
        </authorList>
    </citation>
    <scope>NUCLEOTIDE SEQUENCE</scope>
    <source>
        <strain evidence="7">LEGE 07157</strain>
    </source>
</reference>
<dbReference type="Gene3D" id="3.40.190.10">
    <property type="entry name" value="Periplasmic binding protein-like II"/>
    <property type="match status" value="2"/>
</dbReference>
<dbReference type="PRINTS" id="PR00909">
    <property type="entry name" value="SPERMDNBNDNG"/>
</dbReference>
<evidence type="ECO:0000313" key="8">
    <source>
        <dbReference type="Proteomes" id="UP000654482"/>
    </source>
</evidence>
<dbReference type="PROSITE" id="PS51318">
    <property type="entry name" value="TAT"/>
    <property type="match status" value="1"/>
</dbReference>
<name>A0A8J7IT58_9CYAN</name>
<dbReference type="EMBL" id="JADEWZ010000016">
    <property type="protein sequence ID" value="MBE9116627.1"/>
    <property type="molecule type" value="Genomic_DNA"/>
</dbReference>
<evidence type="ECO:0000256" key="6">
    <source>
        <dbReference type="PIRSR" id="PIRSR019574-1"/>
    </source>
</evidence>
<sequence length="362" mass="40096">MDRRQFLQVSSAAFSGLALSGCGWTLASINTTATAQDSADELYLYTWAGYTDDDLLARFREETGIRVIADVFDSNEAMLARLQASGGGAYSIIYPSDYMVQKMAALGLLIELDKSQVVGLDQLFERFQNPIYDPGNRYSVPLSWGTTGLIYNKAKLGEIPQDWDYLWEHQGELSKRMTLLNDVREVMGATLRSLGYSYNSTNPDEIEAAYDKLRVLKPAIASFTSDAWRNQILSGDLLVAMCYSSDANEAMPENEDLEYVLPLSGSSLFTDTLVIPRTAPNIAGAYAWINFMLQPDIAAQICERLSFATPIRSAFELLPPEIQDNVSLFPPDPGLGLCEGIAPVGDSISELYERYWTRLTSG</sequence>
<keyword evidence="5" id="KW-0574">Periplasm</keyword>
<organism evidence="7 8">
    <name type="scientific">Lusitaniella coriacea LEGE 07157</name>
    <dbReference type="NCBI Taxonomy" id="945747"/>
    <lineage>
        <taxon>Bacteria</taxon>
        <taxon>Bacillati</taxon>
        <taxon>Cyanobacteriota</taxon>
        <taxon>Cyanophyceae</taxon>
        <taxon>Spirulinales</taxon>
        <taxon>Lusitaniellaceae</taxon>
        <taxon>Lusitaniella</taxon>
    </lineage>
</organism>